<dbReference type="STRING" id="440168.SAMN04487974_1132"/>
<evidence type="ECO:0000313" key="6">
    <source>
        <dbReference type="Proteomes" id="UP000199495"/>
    </source>
</evidence>
<reference evidence="5 6" key="1">
    <citation type="submission" date="2016-10" db="EMBL/GenBank/DDBJ databases">
        <authorList>
            <person name="de Groot N.N."/>
        </authorList>
    </citation>
    <scope>NUCLEOTIDE SEQUENCE [LARGE SCALE GENOMIC DNA]</scope>
    <source>
        <strain evidence="5 6">CGMCC 1.10267</strain>
    </source>
</reference>
<evidence type="ECO:0000256" key="1">
    <source>
        <dbReference type="ARBA" id="ARBA00004365"/>
    </source>
</evidence>
<comment type="subcellular location">
    <subcellularLocation>
        <location evidence="1">Bacterial flagellum</location>
    </subcellularLocation>
</comment>
<evidence type="ECO:0000313" key="5">
    <source>
        <dbReference type="EMBL" id="SDG93173.1"/>
    </source>
</evidence>
<keyword evidence="3" id="KW-0975">Bacterial flagellum</keyword>
<dbReference type="InterPro" id="IPR001029">
    <property type="entry name" value="Flagellin_N"/>
</dbReference>
<dbReference type="OrthoDB" id="9808068at2"/>
<keyword evidence="5" id="KW-0969">Cilium</keyword>
<dbReference type="Proteomes" id="UP000199495">
    <property type="component" value="Unassembled WGS sequence"/>
</dbReference>
<dbReference type="GO" id="GO:0005198">
    <property type="term" value="F:structural molecule activity"/>
    <property type="evidence" value="ECO:0007669"/>
    <property type="project" value="InterPro"/>
</dbReference>
<proteinExistence type="inferred from homology"/>
<name>A0A1G7YA04_9HYPH</name>
<evidence type="ECO:0000256" key="3">
    <source>
        <dbReference type="ARBA" id="ARBA00023143"/>
    </source>
</evidence>
<keyword evidence="6" id="KW-1185">Reference proteome</keyword>
<dbReference type="Pfam" id="PF00669">
    <property type="entry name" value="Flagellin_N"/>
    <property type="match status" value="1"/>
</dbReference>
<dbReference type="SUPFAM" id="SSF64518">
    <property type="entry name" value="Phase 1 flagellin"/>
    <property type="match status" value="1"/>
</dbReference>
<dbReference type="EMBL" id="FNCS01000013">
    <property type="protein sequence ID" value="SDG93173.1"/>
    <property type="molecule type" value="Genomic_DNA"/>
</dbReference>
<keyword evidence="5" id="KW-0966">Cell projection</keyword>
<dbReference type="GO" id="GO:0009288">
    <property type="term" value="C:bacterial-type flagellum"/>
    <property type="evidence" value="ECO:0007669"/>
    <property type="project" value="UniProtKB-SubCell"/>
</dbReference>
<comment type="similarity">
    <text evidence="2">Belongs to the bacterial flagellin family.</text>
</comment>
<protein>
    <submittedName>
        <fullName evidence="5">Flagellin FlgL</fullName>
    </submittedName>
</protein>
<gene>
    <name evidence="5" type="ORF">SAMN04487974_1132</name>
</gene>
<evidence type="ECO:0000259" key="4">
    <source>
        <dbReference type="Pfam" id="PF00669"/>
    </source>
</evidence>
<dbReference type="AlphaFoldDB" id="A0A1G7YA04"/>
<accession>A0A1G7YA04</accession>
<evidence type="ECO:0000256" key="2">
    <source>
        <dbReference type="ARBA" id="ARBA00005709"/>
    </source>
</evidence>
<sequence length="349" mass="34925">MSDITLSKAVRSNLLSLQNTADLMSSTQNRLATGKKVNSALDNPTNFFTASSLNSRAGDMNALLDGMANGIQTLEAADNGLQAITKTLESMQSTLRQARQDKSFETKSFDMTALSQSTTLAGTEQLSFVGGAGLNSTIDLTKAGSVTQPASAASTAVGTSVALPDQASGASQTSTISLTGLQAALAGAAPGTEQISVNDGSGGAAIDVDIATGAGAAADVDALLAEINGQLTTANIEAFDDGGNLAFRTKTGGEGETTGFGVVTGSASVNAGDFTAAIQGADEGTIDFSVQGPGDTVATPVSVTRSQIDAASGATDAEKLAAAINTTLGSTRAAPELNESVRVPKSTRF</sequence>
<organism evidence="5 6">
    <name type="scientific">Pelagibacterium luteolum</name>
    <dbReference type="NCBI Taxonomy" id="440168"/>
    <lineage>
        <taxon>Bacteria</taxon>
        <taxon>Pseudomonadati</taxon>
        <taxon>Pseudomonadota</taxon>
        <taxon>Alphaproteobacteria</taxon>
        <taxon>Hyphomicrobiales</taxon>
        <taxon>Devosiaceae</taxon>
        <taxon>Pelagibacterium</taxon>
    </lineage>
</organism>
<feature type="domain" description="Flagellin N-terminal" evidence="4">
    <location>
        <begin position="13"/>
        <end position="106"/>
    </location>
</feature>
<keyword evidence="5" id="KW-0282">Flagellum</keyword>